<dbReference type="KEGG" id="gry:D7I44_03165"/>
<evidence type="ECO:0000313" key="7">
    <source>
        <dbReference type="Proteomes" id="UP000275069"/>
    </source>
</evidence>
<gene>
    <name evidence="6" type="ORF">D7I44_03165</name>
</gene>
<dbReference type="PROSITE" id="PS50931">
    <property type="entry name" value="HTH_LYSR"/>
    <property type="match status" value="1"/>
</dbReference>
<organism evidence="6 7">
    <name type="scientific">Gryllotalpicola protaetiae</name>
    <dbReference type="NCBI Taxonomy" id="2419771"/>
    <lineage>
        <taxon>Bacteria</taxon>
        <taxon>Bacillati</taxon>
        <taxon>Actinomycetota</taxon>
        <taxon>Actinomycetes</taxon>
        <taxon>Micrococcales</taxon>
        <taxon>Microbacteriaceae</taxon>
        <taxon>Gryllotalpicola</taxon>
    </lineage>
</organism>
<dbReference type="AlphaFoldDB" id="A0A387BW60"/>
<comment type="similarity">
    <text evidence="1">Belongs to the LysR transcriptional regulatory family.</text>
</comment>
<dbReference type="Gene3D" id="1.10.10.10">
    <property type="entry name" value="Winged helix-like DNA-binding domain superfamily/Winged helix DNA-binding domain"/>
    <property type="match status" value="1"/>
</dbReference>
<dbReference type="PANTHER" id="PTHR30346">
    <property type="entry name" value="TRANSCRIPTIONAL DUAL REGULATOR HCAR-RELATED"/>
    <property type="match status" value="1"/>
</dbReference>
<dbReference type="PRINTS" id="PR00039">
    <property type="entry name" value="HTHLYSR"/>
</dbReference>
<dbReference type="OrthoDB" id="3636008at2"/>
<proteinExistence type="inferred from homology"/>
<dbReference type="InterPro" id="IPR000847">
    <property type="entry name" value="LysR_HTH_N"/>
</dbReference>
<evidence type="ECO:0000259" key="5">
    <source>
        <dbReference type="PROSITE" id="PS50931"/>
    </source>
</evidence>
<dbReference type="InterPro" id="IPR005119">
    <property type="entry name" value="LysR_subst-bd"/>
</dbReference>
<keyword evidence="7" id="KW-1185">Reference proteome</keyword>
<dbReference type="PANTHER" id="PTHR30346:SF0">
    <property type="entry name" value="HCA OPERON TRANSCRIPTIONAL ACTIVATOR HCAR"/>
    <property type="match status" value="1"/>
</dbReference>
<dbReference type="SUPFAM" id="SSF53850">
    <property type="entry name" value="Periplasmic binding protein-like II"/>
    <property type="match status" value="1"/>
</dbReference>
<dbReference type="GO" id="GO:0032993">
    <property type="term" value="C:protein-DNA complex"/>
    <property type="evidence" value="ECO:0007669"/>
    <property type="project" value="TreeGrafter"/>
</dbReference>
<dbReference type="GO" id="GO:0003677">
    <property type="term" value="F:DNA binding"/>
    <property type="evidence" value="ECO:0007669"/>
    <property type="project" value="UniProtKB-KW"/>
</dbReference>
<protein>
    <submittedName>
        <fullName evidence="6">LysR family transcriptional regulator</fullName>
    </submittedName>
</protein>
<dbReference type="InterPro" id="IPR036388">
    <property type="entry name" value="WH-like_DNA-bd_sf"/>
</dbReference>
<dbReference type="Gene3D" id="3.40.190.10">
    <property type="entry name" value="Periplasmic binding protein-like II"/>
    <property type="match status" value="2"/>
</dbReference>
<dbReference type="FunFam" id="1.10.10.10:FF:000001">
    <property type="entry name" value="LysR family transcriptional regulator"/>
    <property type="match status" value="1"/>
</dbReference>
<evidence type="ECO:0000256" key="1">
    <source>
        <dbReference type="ARBA" id="ARBA00009437"/>
    </source>
</evidence>
<keyword evidence="2" id="KW-0805">Transcription regulation</keyword>
<feature type="domain" description="HTH lysR-type" evidence="5">
    <location>
        <begin position="15"/>
        <end position="72"/>
    </location>
</feature>
<evidence type="ECO:0000256" key="3">
    <source>
        <dbReference type="ARBA" id="ARBA00023125"/>
    </source>
</evidence>
<dbReference type="Proteomes" id="UP000275069">
    <property type="component" value="Chromosome"/>
</dbReference>
<evidence type="ECO:0000256" key="4">
    <source>
        <dbReference type="ARBA" id="ARBA00023163"/>
    </source>
</evidence>
<dbReference type="CDD" id="cd08414">
    <property type="entry name" value="PBP2_LTTR_aromatics_like"/>
    <property type="match status" value="1"/>
</dbReference>
<evidence type="ECO:0000313" key="6">
    <source>
        <dbReference type="EMBL" id="AYG02621.1"/>
    </source>
</evidence>
<dbReference type="Pfam" id="PF03466">
    <property type="entry name" value="LysR_substrate"/>
    <property type="match status" value="1"/>
</dbReference>
<dbReference type="GO" id="GO:0003700">
    <property type="term" value="F:DNA-binding transcription factor activity"/>
    <property type="evidence" value="ECO:0007669"/>
    <property type="project" value="InterPro"/>
</dbReference>
<accession>A0A387BW60</accession>
<reference evidence="6 7" key="1">
    <citation type="submission" date="2018-09" db="EMBL/GenBank/DDBJ databases">
        <title>Genome sequencing of strain 2DFW10M-5.</title>
        <authorList>
            <person name="Heo J."/>
            <person name="Kim S.-J."/>
            <person name="Kwon S.-W."/>
        </authorList>
    </citation>
    <scope>NUCLEOTIDE SEQUENCE [LARGE SCALE GENOMIC DNA]</scope>
    <source>
        <strain evidence="6 7">2DFW10M-5</strain>
    </source>
</reference>
<sequence length="313" mass="34309">MSTNDLVARGSSMDVDLRKLRYFVAVAQASSMRAAAEQLFIAQPVLTRQLRALEQELGVRLLDRSHLGTTLTPAGEQVFEDALPLLRAADALARRAARTDTDRRLFTIAFMPGLVVTAMAVRFSDVHPAWDTDVVRTSFTDQVTVLHDGTADVGFVRYPFDETGLAVTPLAEEPRMVALRRDHPLASLDRIDVRDLEDEPLLDSPDLVPDWAGDFLPTGRPGVTTRSMEEKLEHVVARRGIAIVGTSIAGLYPRPEVVYRNLDGVLAARVGLASAIHRTAPEIADFRRIALDLAVPTLGESFRAWRGGAPGVR</sequence>
<dbReference type="EMBL" id="CP032624">
    <property type="protein sequence ID" value="AYG02621.1"/>
    <property type="molecule type" value="Genomic_DNA"/>
</dbReference>
<name>A0A387BW60_9MICO</name>
<evidence type="ECO:0000256" key="2">
    <source>
        <dbReference type="ARBA" id="ARBA00023015"/>
    </source>
</evidence>
<keyword evidence="4" id="KW-0804">Transcription</keyword>
<dbReference type="SUPFAM" id="SSF46785">
    <property type="entry name" value="Winged helix' DNA-binding domain"/>
    <property type="match status" value="1"/>
</dbReference>
<dbReference type="Pfam" id="PF00126">
    <property type="entry name" value="HTH_1"/>
    <property type="match status" value="1"/>
</dbReference>
<keyword evidence="3" id="KW-0238">DNA-binding</keyword>
<dbReference type="InterPro" id="IPR036390">
    <property type="entry name" value="WH_DNA-bd_sf"/>
</dbReference>